<dbReference type="NCBIfam" id="NF010309">
    <property type="entry name" value="PRK13746.1"/>
    <property type="match status" value="1"/>
</dbReference>
<proteinExistence type="predicted"/>
<keyword evidence="1" id="KW-0808">Transferase</keyword>
<dbReference type="RefSeq" id="WP_378296491.1">
    <property type="nucleotide sequence ID" value="NZ_JBHTJA010000004.1"/>
</dbReference>
<accession>A0ABW3EKT4</accession>
<dbReference type="PIRSF" id="PIRSF000819">
    <property type="entry name" value="Streptomycin_3-adenylyltransf"/>
    <property type="match status" value="1"/>
</dbReference>
<sequence length="253" mass="27182">MGQTDLVLDLLHGTFGADLVGAYLHGSAVLGGLRPHSDVDVLAVVRRPAAPAERRALVAGLLPVSGGGARPVELTVVAETAVRPWRYPPVCEFQYGEWLRDEYERGMVPEPAPSPDLAPLITMALAGDAPLFGPPPSRVFAPVPHADVVRAVVGSVPELLGDLDGDARNVVLTLARVWATAATGEIMPKDAAAAWALPRLPAEHRPVLARARAVYLGEEDERWDDLRSRLRPHAEFVASEIDRMLHAPGARRP</sequence>
<evidence type="ECO:0000256" key="1">
    <source>
        <dbReference type="ARBA" id="ARBA00022679"/>
    </source>
</evidence>
<dbReference type="EMBL" id="JBHTJA010000004">
    <property type="protein sequence ID" value="MFD0899626.1"/>
    <property type="molecule type" value="Genomic_DNA"/>
</dbReference>
<gene>
    <name evidence="5" type="ORF">ACFQ11_04445</name>
</gene>
<comment type="catalytic activity">
    <reaction evidence="3">
        <text>spectinomycin + ATP = 9-O-adenylylspectinomycin + diphosphate</text>
        <dbReference type="Rhea" id="RHEA:63228"/>
        <dbReference type="ChEBI" id="CHEBI:30616"/>
        <dbReference type="ChEBI" id="CHEBI:33019"/>
        <dbReference type="ChEBI" id="CHEBI:146260"/>
        <dbReference type="ChEBI" id="CHEBI:146261"/>
    </reaction>
</comment>
<evidence type="ECO:0000259" key="4">
    <source>
        <dbReference type="Pfam" id="PF13427"/>
    </source>
</evidence>
<dbReference type="CDD" id="cd05403">
    <property type="entry name" value="NT_KNTase_like"/>
    <property type="match status" value="1"/>
</dbReference>
<evidence type="ECO:0000313" key="5">
    <source>
        <dbReference type="EMBL" id="MFD0899626.1"/>
    </source>
</evidence>
<evidence type="ECO:0000256" key="2">
    <source>
        <dbReference type="ARBA" id="ARBA00023251"/>
    </source>
</evidence>
<dbReference type="Proteomes" id="UP001596972">
    <property type="component" value="Unassembled WGS sequence"/>
</dbReference>
<dbReference type="InterPro" id="IPR024172">
    <property type="entry name" value="AadA/Aad9"/>
</dbReference>
<name>A0ABW3EKT4_9ACTN</name>
<keyword evidence="6" id="KW-1185">Reference proteome</keyword>
<organism evidence="5 6">
    <name type="scientific">Actinomadura sediminis</name>
    <dbReference type="NCBI Taxonomy" id="1038904"/>
    <lineage>
        <taxon>Bacteria</taxon>
        <taxon>Bacillati</taxon>
        <taxon>Actinomycetota</taxon>
        <taxon>Actinomycetes</taxon>
        <taxon>Streptosporangiales</taxon>
        <taxon>Thermomonosporaceae</taxon>
        <taxon>Actinomadura</taxon>
    </lineage>
</organism>
<feature type="domain" description="Adenylyltransferase AadA C-terminal" evidence="4">
    <location>
        <begin position="138"/>
        <end position="238"/>
    </location>
</feature>
<dbReference type="InterPro" id="IPR043519">
    <property type="entry name" value="NT_sf"/>
</dbReference>
<reference evidence="6" key="1">
    <citation type="journal article" date="2019" name="Int. J. Syst. Evol. Microbiol.">
        <title>The Global Catalogue of Microorganisms (GCM) 10K type strain sequencing project: providing services to taxonomists for standard genome sequencing and annotation.</title>
        <authorList>
            <consortium name="The Broad Institute Genomics Platform"/>
            <consortium name="The Broad Institute Genome Sequencing Center for Infectious Disease"/>
            <person name="Wu L."/>
            <person name="Ma J."/>
        </authorList>
    </citation>
    <scope>NUCLEOTIDE SEQUENCE [LARGE SCALE GENOMIC DNA]</scope>
    <source>
        <strain evidence="6">JCM 31202</strain>
    </source>
</reference>
<dbReference type="GO" id="GO:0016779">
    <property type="term" value="F:nucleotidyltransferase activity"/>
    <property type="evidence" value="ECO:0007669"/>
    <property type="project" value="UniProtKB-KW"/>
</dbReference>
<comment type="caution">
    <text evidence="5">The sequence shown here is derived from an EMBL/GenBank/DDBJ whole genome shotgun (WGS) entry which is preliminary data.</text>
</comment>
<dbReference type="SUPFAM" id="SSF81301">
    <property type="entry name" value="Nucleotidyltransferase"/>
    <property type="match status" value="1"/>
</dbReference>
<evidence type="ECO:0000313" key="6">
    <source>
        <dbReference type="Proteomes" id="UP001596972"/>
    </source>
</evidence>
<dbReference type="Pfam" id="PF13427">
    <property type="entry name" value="AadA_C"/>
    <property type="match status" value="1"/>
</dbReference>
<evidence type="ECO:0000256" key="3">
    <source>
        <dbReference type="ARBA" id="ARBA00047831"/>
    </source>
</evidence>
<protein>
    <submittedName>
        <fullName evidence="5">Aminoglycoside adenylyltransferase family protein</fullName>
    </submittedName>
</protein>
<keyword evidence="5" id="KW-0548">Nucleotidyltransferase</keyword>
<dbReference type="InterPro" id="IPR025184">
    <property type="entry name" value="AadA_C"/>
</dbReference>
<keyword evidence="2" id="KW-0046">Antibiotic resistance</keyword>